<dbReference type="Pfam" id="PF11716">
    <property type="entry name" value="MDMPI_N"/>
    <property type="match status" value="1"/>
</dbReference>
<dbReference type="AlphaFoldDB" id="A0A402CN29"/>
<gene>
    <name evidence="2" type="ORF">Rhow_001182</name>
</gene>
<evidence type="ECO:0000259" key="1">
    <source>
        <dbReference type="Pfam" id="PF11716"/>
    </source>
</evidence>
<keyword evidence="3" id="KW-1185">Reference proteome</keyword>
<proteinExistence type="predicted"/>
<name>A0A402CN29_RHOWR</name>
<dbReference type="InterPro" id="IPR034660">
    <property type="entry name" value="DinB/YfiT-like"/>
</dbReference>
<dbReference type="InterPro" id="IPR017517">
    <property type="entry name" value="Maleyloyr_isom"/>
</dbReference>
<dbReference type="Proteomes" id="UP000287519">
    <property type="component" value="Unassembled WGS sequence"/>
</dbReference>
<feature type="domain" description="Mycothiol-dependent maleylpyruvate isomerase metal-binding" evidence="1">
    <location>
        <begin position="5"/>
        <end position="87"/>
    </location>
</feature>
<evidence type="ECO:0000313" key="3">
    <source>
        <dbReference type="Proteomes" id="UP000287519"/>
    </source>
</evidence>
<sequence length="204" mass="22650">MELAREEREEFAELLAGLSPQQWESPSLCERWRVRDVVAHVISYDELDFRSLAARFAKGWFLQDRVNELGVADLTDRTPEQLLELMRIHAEPSGLPAGFGGRIALVDGMIHQQDIRRPLAIPRTIPPRRLRAALEFARFAPLIRGAWRARGVKLVATDLDWSYGRGPQVSGSGEALLMAMAGRRDALGDLTGPGRSTFAAHVGA</sequence>
<comment type="caution">
    <text evidence="2">The sequence shown here is derived from an EMBL/GenBank/DDBJ whole genome shotgun (WGS) entry which is preliminary data.</text>
</comment>
<dbReference type="NCBIfam" id="TIGR03083">
    <property type="entry name" value="maleylpyruvate isomerase family mycothiol-dependent enzyme"/>
    <property type="match status" value="1"/>
</dbReference>
<reference evidence="2 3" key="1">
    <citation type="submission" date="2018-11" db="EMBL/GenBank/DDBJ databases">
        <title>Microbial catabolism of amino acid.</title>
        <authorList>
            <person name="Hibi M."/>
            <person name="Ogawa J."/>
        </authorList>
    </citation>
    <scope>NUCLEOTIDE SEQUENCE [LARGE SCALE GENOMIC DNA]</scope>
    <source>
        <strain evidence="2 3">C31-06</strain>
    </source>
</reference>
<dbReference type="EMBL" id="BHYM01000160">
    <property type="protein sequence ID" value="GCE45112.1"/>
    <property type="molecule type" value="Genomic_DNA"/>
</dbReference>
<dbReference type="InterPro" id="IPR024344">
    <property type="entry name" value="MDMPI_metal-binding"/>
</dbReference>
<dbReference type="RefSeq" id="WP_192582199.1">
    <property type="nucleotide sequence ID" value="NZ_BHYM01000160.1"/>
</dbReference>
<dbReference type="Gene3D" id="1.20.120.450">
    <property type="entry name" value="dinb family like domain"/>
    <property type="match status" value="1"/>
</dbReference>
<accession>A0A402CN29</accession>
<protein>
    <recommendedName>
        <fullName evidence="1">Mycothiol-dependent maleylpyruvate isomerase metal-binding domain-containing protein</fullName>
    </recommendedName>
</protein>
<dbReference type="SUPFAM" id="SSF109854">
    <property type="entry name" value="DinB/YfiT-like putative metalloenzymes"/>
    <property type="match status" value="1"/>
</dbReference>
<dbReference type="GO" id="GO:0046872">
    <property type="term" value="F:metal ion binding"/>
    <property type="evidence" value="ECO:0007669"/>
    <property type="project" value="InterPro"/>
</dbReference>
<evidence type="ECO:0000313" key="2">
    <source>
        <dbReference type="EMBL" id="GCE45112.1"/>
    </source>
</evidence>
<organism evidence="2 3">
    <name type="scientific">Rhodococcus wratislaviensis</name>
    <name type="common">Tsukamurella wratislaviensis</name>
    <dbReference type="NCBI Taxonomy" id="44752"/>
    <lineage>
        <taxon>Bacteria</taxon>
        <taxon>Bacillati</taxon>
        <taxon>Actinomycetota</taxon>
        <taxon>Actinomycetes</taxon>
        <taxon>Mycobacteriales</taxon>
        <taxon>Nocardiaceae</taxon>
        <taxon>Rhodococcus</taxon>
    </lineage>
</organism>